<comment type="caution">
    <text evidence="1">The sequence shown here is derived from an EMBL/GenBank/DDBJ whole genome shotgun (WGS) entry which is preliminary data.</text>
</comment>
<evidence type="ECO:0000313" key="1">
    <source>
        <dbReference type="EMBL" id="KAK5997313.1"/>
    </source>
</evidence>
<dbReference type="Proteomes" id="UP001338125">
    <property type="component" value="Unassembled WGS sequence"/>
</dbReference>
<dbReference type="EMBL" id="JAVFKD010000002">
    <property type="protein sequence ID" value="KAK5997313.1"/>
    <property type="molecule type" value="Genomic_DNA"/>
</dbReference>
<reference evidence="1 2" key="1">
    <citation type="submission" date="2024-01" db="EMBL/GenBank/DDBJ databases">
        <title>Complete genome of Cladobotryum mycophilum ATHUM6906.</title>
        <authorList>
            <person name="Christinaki A.C."/>
            <person name="Myridakis A.I."/>
            <person name="Kouvelis V.N."/>
        </authorList>
    </citation>
    <scope>NUCLEOTIDE SEQUENCE [LARGE SCALE GENOMIC DNA]</scope>
    <source>
        <strain evidence="1 2">ATHUM6906</strain>
    </source>
</reference>
<keyword evidence="2" id="KW-1185">Reference proteome</keyword>
<gene>
    <name evidence="1" type="ORF">PT974_02668</name>
</gene>
<proteinExistence type="predicted"/>
<name>A0ABR0SYS6_9HYPO</name>
<evidence type="ECO:0000313" key="2">
    <source>
        <dbReference type="Proteomes" id="UP001338125"/>
    </source>
</evidence>
<accession>A0ABR0SYS6</accession>
<organism evidence="1 2">
    <name type="scientific">Cladobotryum mycophilum</name>
    <dbReference type="NCBI Taxonomy" id="491253"/>
    <lineage>
        <taxon>Eukaryota</taxon>
        <taxon>Fungi</taxon>
        <taxon>Dikarya</taxon>
        <taxon>Ascomycota</taxon>
        <taxon>Pezizomycotina</taxon>
        <taxon>Sordariomycetes</taxon>
        <taxon>Hypocreomycetidae</taxon>
        <taxon>Hypocreales</taxon>
        <taxon>Hypocreaceae</taxon>
        <taxon>Cladobotryum</taxon>
    </lineage>
</organism>
<protein>
    <submittedName>
        <fullName evidence="1">Uncharacterized protein</fullName>
    </submittedName>
</protein>
<sequence>MEGACGQGGKYRMSSSLKPQEVRQLGMLPAKIVEARQSKAKQKNLKWMAF</sequence>